<keyword evidence="1" id="KW-0472">Membrane</keyword>
<accession>A0A1F5ZM33</accession>
<reference evidence="2 3" key="1">
    <citation type="journal article" date="2016" name="Nat. Commun.">
        <title>Thousands of microbial genomes shed light on interconnected biogeochemical processes in an aquifer system.</title>
        <authorList>
            <person name="Anantharaman K."/>
            <person name="Brown C.T."/>
            <person name="Hug L.A."/>
            <person name="Sharon I."/>
            <person name="Castelle C.J."/>
            <person name="Probst A.J."/>
            <person name="Thomas B.C."/>
            <person name="Singh A."/>
            <person name="Wilkins M.J."/>
            <person name="Karaoz U."/>
            <person name="Brodie E.L."/>
            <person name="Williams K.H."/>
            <person name="Hubbard S.S."/>
            <person name="Banfield J.F."/>
        </authorList>
    </citation>
    <scope>NUCLEOTIDE SEQUENCE [LARGE SCALE GENOMIC DNA]</scope>
</reference>
<feature type="transmembrane region" description="Helical" evidence="1">
    <location>
        <begin position="20"/>
        <end position="42"/>
    </location>
</feature>
<dbReference type="STRING" id="1798382.A3D77_00345"/>
<comment type="caution">
    <text evidence="2">The sequence shown here is derived from an EMBL/GenBank/DDBJ whole genome shotgun (WGS) entry which is preliminary data.</text>
</comment>
<name>A0A1F5ZM33_9BACT</name>
<organism evidence="2 3">
    <name type="scientific">Candidatus Gottesmanbacteria bacterium RIFCSPHIGHO2_02_FULL_39_11</name>
    <dbReference type="NCBI Taxonomy" id="1798382"/>
    <lineage>
        <taxon>Bacteria</taxon>
        <taxon>Candidatus Gottesmaniibacteriota</taxon>
    </lineage>
</organism>
<evidence type="ECO:0000313" key="3">
    <source>
        <dbReference type="Proteomes" id="UP000176923"/>
    </source>
</evidence>
<dbReference type="EMBL" id="MFJL01000039">
    <property type="protein sequence ID" value="OGG13162.1"/>
    <property type="molecule type" value="Genomic_DNA"/>
</dbReference>
<protein>
    <submittedName>
        <fullName evidence="2">Uncharacterized protein</fullName>
    </submittedName>
</protein>
<keyword evidence="1" id="KW-1133">Transmembrane helix</keyword>
<evidence type="ECO:0000256" key="1">
    <source>
        <dbReference type="SAM" id="Phobius"/>
    </source>
</evidence>
<proteinExistence type="predicted"/>
<evidence type="ECO:0000313" key="2">
    <source>
        <dbReference type="EMBL" id="OGG13162.1"/>
    </source>
</evidence>
<dbReference type="Proteomes" id="UP000176923">
    <property type="component" value="Unassembled WGS sequence"/>
</dbReference>
<sequence length="69" mass="8060">MTELYRYNDHKSSFKFSRIFYYLSALFQLISAMTLTGLITLLQKGGFTVKIYPRKEIPNIGLLFAYRNG</sequence>
<dbReference type="AlphaFoldDB" id="A0A1F5ZM33"/>
<gene>
    <name evidence="2" type="ORF">A3D77_00345</name>
</gene>
<keyword evidence="1" id="KW-0812">Transmembrane</keyword>